<dbReference type="SUPFAM" id="SSF53335">
    <property type="entry name" value="S-adenosyl-L-methionine-dependent methyltransferases"/>
    <property type="match status" value="1"/>
</dbReference>
<dbReference type="RefSeq" id="WP_011639355.1">
    <property type="nucleotide sequence ID" value="NZ_JBBMQR010000005.1"/>
</dbReference>
<accession>A0A119CZQ1</accession>
<dbReference type="GO" id="GO:0032259">
    <property type="term" value="P:methylation"/>
    <property type="evidence" value="ECO:0007669"/>
    <property type="project" value="UniProtKB-KW"/>
</dbReference>
<name>A0A119CZQ1_SHEFR</name>
<proteinExistence type="predicted"/>
<dbReference type="Proteomes" id="UP000055702">
    <property type="component" value="Unassembled WGS sequence"/>
</dbReference>
<dbReference type="Pfam" id="PF13489">
    <property type="entry name" value="Methyltransf_23"/>
    <property type="match status" value="1"/>
</dbReference>
<keyword evidence="1" id="KW-0808">Transferase</keyword>
<organism evidence="1">
    <name type="scientific">Shewanella frigidimarina</name>
    <dbReference type="NCBI Taxonomy" id="56812"/>
    <lineage>
        <taxon>Bacteria</taxon>
        <taxon>Pseudomonadati</taxon>
        <taxon>Pseudomonadota</taxon>
        <taxon>Gammaproteobacteria</taxon>
        <taxon>Alteromonadales</taxon>
        <taxon>Shewanellaceae</taxon>
        <taxon>Shewanella</taxon>
    </lineage>
</organism>
<dbReference type="Gene3D" id="3.40.50.150">
    <property type="entry name" value="Vaccinia Virus protein VP39"/>
    <property type="match status" value="1"/>
</dbReference>
<dbReference type="GO" id="GO:0008168">
    <property type="term" value="F:methyltransferase activity"/>
    <property type="evidence" value="ECO:0007669"/>
    <property type="project" value="UniProtKB-KW"/>
</dbReference>
<reference evidence="1 2" key="1">
    <citation type="submission" date="2016-01" db="EMBL/GenBank/DDBJ databases">
        <title>Draft genome of the antarctic isolate Shewanella frigidimarina Ag06-30.</title>
        <authorList>
            <person name="Parmeciano Di Noto G."/>
            <person name="Vazquez S."/>
            <person name="Mac Cormack W."/>
            <person name="Iriarte A."/>
            <person name="Quiroga C."/>
        </authorList>
    </citation>
    <scope>NUCLEOTIDE SEQUENCE [LARGE SCALE GENOMIC DNA]</scope>
    <source>
        <strain evidence="1 2">Ag06-30</strain>
    </source>
</reference>
<comment type="caution">
    <text evidence="1">The sequence shown here is derived from an EMBL/GenBank/DDBJ whole genome shotgun (WGS) entry which is preliminary data.</text>
</comment>
<dbReference type="GeneID" id="41839303"/>
<keyword evidence="1" id="KW-0489">Methyltransferase</keyword>
<protein>
    <submittedName>
        <fullName evidence="1">Methyltransferase</fullName>
    </submittedName>
</protein>
<evidence type="ECO:0000313" key="1">
    <source>
        <dbReference type="EMBL" id="KVX01674.1"/>
    </source>
</evidence>
<dbReference type="AlphaFoldDB" id="A0A119CZQ1"/>
<dbReference type="OMA" id="MRRCPLC"/>
<gene>
    <name evidence="1" type="ORF">AWJ07_16770</name>
</gene>
<dbReference type="EMBL" id="LRDC01000020">
    <property type="protein sequence ID" value="KVX01674.1"/>
    <property type="molecule type" value="Genomic_DNA"/>
</dbReference>
<dbReference type="InterPro" id="IPR029063">
    <property type="entry name" value="SAM-dependent_MTases_sf"/>
</dbReference>
<sequence>MNVCPLCNHCAQFFVQDKKRAFYICERCGLVFANPKSHLMPDIERQRYGRAQKSSNQKPLSQFILPLLGQISQQQSGALTGLNFGRLLDEQSRQSIVDAGHLVNQYDPFFAADQSVLKHSYDFVCCYRVFEHFRHPHREWKLLNQLVKPNGWLAISTPLLTDQDHFAKWHYKNNPTHVSFYQQQTFEYLALNSDFELLFASKDLVLMQKSSKSDIKRILI</sequence>
<evidence type="ECO:0000313" key="2">
    <source>
        <dbReference type="Proteomes" id="UP000055702"/>
    </source>
</evidence>